<dbReference type="SUPFAM" id="SSF56645">
    <property type="entry name" value="Acyl-CoA dehydrogenase NM domain-like"/>
    <property type="match status" value="1"/>
</dbReference>
<dbReference type="FunFam" id="2.40.110.10:FF:000006">
    <property type="entry name" value="very long-chain specific acyl-CoA dehydrogenase, mitochondrial"/>
    <property type="match status" value="1"/>
</dbReference>
<comment type="catalytic activity">
    <reaction evidence="13">
        <text>eicosanoyl-CoA + oxidized [electron-transfer flavoprotein] + H(+) = (2E)-eicosenoyl-CoA + reduced [electron-transfer flavoprotein]</text>
        <dbReference type="Rhea" id="RHEA:47236"/>
        <dbReference type="Rhea" id="RHEA-COMP:10685"/>
        <dbReference type="Rhea" id="RHEA-COMP:10686"/>
        <dbReference type="ChEBI" id="CHEBI:15378"/>
        <dbReference type="ChEBI" id="CHEBI:57380"/>
        <dbReference type="ChEBI" id="CHEBI:57692"/>
        <dbReference type="ChEBI" id="CHEBI:58307"/>
        <dbReference type="ChEBI" id="CHEBI:74691"/>
    </reaction>
    <physiologicalReaction direction="left-to-right" evidence="13">
        <dbReference type="Rhea" id="RHEA:47237"/>
    </physiologicalReaction>
</comment>
<keyword evidence="5 15" id="KW-0285">Flavoprotein</keyword>
<dbReference type="PANTHER" id="PTHR43884:SF9">
    <property type="entry name" value="COMPLEX I ASSEMBLY FACTOR ACAD9, MITOCHONDRIAL"/>
    <property type="match status" value="1"/>
</dbReference>
<feature type="domain" description="Acyl-CoA dehydrogenase/oxidase N-terminal" evidence="18">
    <location>
        <begin position="36"/>
        <end position="144"/>
    </location>
</feature>
<comment type="catalytic activity">
    <reaction evidence="14">
        <text>octadecanoyl-CoA + oxidized [electron-transfer flavoprotein] + H(+) = (2E)-octadecenoyl-CoA + reduced [electron-transfer flavoprotein]</text>
        <dbReference type="Rhea" id="RHEA:47240"/>
        <dbReference type="Rhea" id="RHEA-COMP:10685"/>
        <dbReference type="Rhea" id="RHEA-COMP:10686"/>
        <dbReference type="ChEBI" id="CHEBI:15378"/>
        <dbReference type="ChEBI" id="CHEBI:57394"/>
        <dbReference type="ChEBI" id="CHEBI:57692"/>
        <dbReference type="ChEBI" id="CHEBI:58307"/>
        <dbReference type="ChEBI" id="CHEBI:71412"/>
    </reaction>
    <physiologicalReaction direction="left-to-right" evidence="14">
        <dbReference type="Rhea" id="RHEA:47241"/>
    </physiologicalReaction>
</comment>
<dbReference type="Pfam" id="PF00441">
    <property type="entry name" value="Acyl-CoA_dh_1"/>
    <property type="match status" value="1"/>
</dbReference>
<proteinExistence type="inferred from homology"/>
<keyword evidence="6 15" id="KW-0274">FAD</keyword>
<evidence type="ECO:0000256" key="3">
    <source>
        <dbReference type="ARBA" id="ARBA00009347"/>
    </source>
</evidence>
<dbReference type="SUPFAM" id="SSF47203">
    <property type="entry name" value="Acyl-CoA dehydrogenase C-terminal domain-like"/>
    <property type="match status" value="1"/>
</dbReference>
<feature type="domain" description="ACAD9/ACADV-like C-terminal" evidence="19">
    <location>
        <begin position="458"/>
        <end position="572"/>
    </location>
</feature>
<comment type="catalytic activity">
    <reaction evidence="12">
        <text>tetradecanoyl-CoA + oxidized [electron-transfer flavoprotein] + H(+) = (2E)-tetradecenoyl-CoA + reduced [electron-transfer flavoprotein]</text>
        <dbReference type="Rhea" id="RHEA:47316"/>
        <dbReference type="Rhea" id="RHEA-COMP:10685"/>
        <dbReference type="Rhea" id="RHEA-COMP:10686"/>
        <dbReference type="ChEBI" id="CHEBI:15378"/>
        <dbReference type="ChEBI" id="CHEBI:57385"/>
        <dbReference type="ChEBI" id="CHEBI:57692"/>
        <dbReference type="ChEBI" id="CHEBI:58307"/>
        <dbReference type="ChEBI" id="CHEBI:61405"/>
    </reaction>
    <physiologicalReaction direction="left-to-right" evidence="12">
        <dbReference type="Rhea" id="RHEA:47317"/>
    </physiologicalReaction>
</comment>
<evidence type="ECO:0000256" key="1">
    <source>
        <dbReference type="ARBA" id="ARBA00001974"/>
    </source>
</evidence>
<evidence type="ECO:0000256" key="6">
    <source>
        <dbReference type="ARBA" id="ARBA00022827"/>
    </source>
</evidence>
<feature type="domain" description="Acyl-CoA oxidase/dehydrogenase middle" evidence="17">
    <location>
        <begin position="148"/>
        <end position="249"/>
    </location>
</feature>
<keyword evidence="8" id="KW-0007">Acetylation</keyword>
<dbReference type="InterPro" id="IPR046373">
    <property type="entry name" value="Acyl-CoA_Oxase/DH_mid-dom_sf"/>
</dbReference>
<dbReference type="Pfam" id="PF21343">
    <property type="entry name" value="ACAD9-ACADV_C"/>
    <property type="match status" value="1"/>
</dbReference>
<dbReference type="Gene3D" id="2.40.110.10">
    <property type="entry name" value="Butyryl-CoA Dehydrogenase, subunit A, domain 2"/>
    <property type="match status" value="1"/>
</dbReference>
<dbReference type="FunFam" id="1.20.140.10:FF:000008">
    <property type="entry name" value="acyl-CoA dehydrogenase family member 9, mitochondrial"/>
    <property type="match status" value="1"/>
</dbReference>
<dbReference type="FunFam" id="1.10.540.10:FF:000001">
    <property type="entry name" value="Very long-chain-specific acyl-CoA dehydrogenase, mitochondrial"/>
    <property type="match status" value="1"/>
</dbReference>
<comment type="cofactor">
    <cofactor evidence="1 15">
        <name>FAD</name>
        <dbReference type="ChEBI" id="CHEBI:57692"/>
    </cofactor>
</comment>
<dbReference type="InterPro" id="IPR009100">
    <property type="entry name" value="AcylCoA_DH/oxidase_NM_dom_sf"/>
</dbReference>
<keyword evidence="10" id="KW-0472">Membrane</keyword>
<evidence type="ECO:0000256" key="11">
    <source>
        <dbReference type="ARBA" id="ARBA00047916"/>
    </source>
</evidence>
<protein>
    <submittedName>
        <fullName evidence="20">Acyl-CoA dehydrogenase</fullName>
    </submittedName>
</protein>
<dbReference type="AlphaFoldDB" id="A0A7V4WW24"/>
<evidence type="ECO:0000256" key="14">
    <source>
        <dbReference type="ARBA" id="ARBA00049224"/>
    </source>
</evidence>
<dbReference type="PROSITE" id="PS00072">
    <property type="entry name" value="ACYL_COA_DH_1"/>
    <property type="match status" value="1"/>
</dbReference>
<comment type="caution">
    <text evidence="20">The sequence shown here is derived from an EMBL/GenBank/DDBJ whole genome shotgun (WGS) entry which is preliminary data.</text>
</comment>
<evidence type="ECO:0000256" key="5">
    <source>
        <dbReference type="ARBA" id="ARBA00022630"/>
    </source>
</evidence>
<sequence length="578" mass="65127">MSKNVKPSFSKALFSGVLLDELVFPYPEMDKEEKENFELMRESFKKFAQDKIDSEKIDKEAQIPQEIIDEMKELGLFGMIIPEEYDGFGFSTTAYVKMLEAVTEQDPSVALTLGAHQSIGLKALLMFGTEEQKKKYLPKLATGEMIAAYCLTEPGAGSDAAGIKTRAVRDEKKGVYVLNGSKIWITNGGIADFFTVFAKEPIADTKGDEHDKISAFIVTRDMPGVSSGKEEDKLGIKGSSTTEVFFDNVEVPFENLLGQRGKGFKVAMEVLNSGRLGLAGGTLGGIRKVLKDAMDHITQREQFRKKLAEFELIKKKVSQIAVDMFAAESMIYLTTAMIDRGDVDYSLESAMCKIKATEVGWESINECLQMVGGLGYMNEYPFQRALRDVRINPIFEGTNEILRLFIALAGMQERGEYLKKIGGALKDPIKGFGLLTDYATEWVVNRVTTERIRDVHPSLTKAKADFENWAKNLHFAAERVLIHYGKNIIYREMVSERLANAAIDLYGMIATISRVDTLIKKKGEEKCQREIQLCNAFAEQAWRRIRRNLLMTDKNIDKDLKEIAEFMTEEKQYPFETE</sequence>
<evidence type="ECO:0000256" key="10">
    <source>
        <dbReference type="ARBA" id="ARBA00023136"/>
    </source>
</evidence>
<dbReference type="InterPro" id="IPR006089">
    <property type="entry name" value="Acyl-CoA_DH_CS"/>
</dbReference>
<evidence type="ECO:0000256" key="12">
    <source>
        <dbReference type="ARBA" id="ARBA00049038"/>
    </source>
</evidence>
<dbReference type="EMBL" id="DRQG01000098">
    <property type="protein sequence ID" value="HGY56132.1"/>
    <property type="molecule type" value="Genomic_DNA"/>
</dbReference>
<dbReference type="Gene3D" id="1.10.540.10">
    <property type="entry name" value="Acyl-CoA dehydrogenase/oxidase, N-terminal domain"/>
    <property type="match status" value="1"/>
</dbReference>
<dbReference type="Pfam" id="PF02771">
    <property type="entry name" value="Acyl-CoA_dh_N"/>
    <property type="match status" value="1"/>
</dbReference>
<dbReference type="PANTHER" id="PTHR43884">
    <property type="entry name" value="ACYL-COA DEHYDROGENASE"/>
    <property type="match status" value="1"/>
</dbReference>
<dbReference type="PROSITE" id="PS00073">
    <property type="entry name" value="ACYL_COA_DH_2"/>
    <property type="match status" value="1"/>
</dbReference>
<keyword evidence="9 15" id="KW-0560">Oxidoreductase</keyword>
<dbReference type="GO" id="GO:0006631">
    <property type="term" value="P:fatty acid metabolic process"/>
    <property type="evidence" value="ECO:0007669"/>
    <property type="project" value="UniProtKB-ARBA"/>
</dbReference>
<dbReference type="InterPro" id="IPR006091">
    <property type="entry name" value="Acyl-CoA_Oxase/DH_mid-dom"/>
</dbReference>
<reference evidence="20" key="1">
    <citation type="journal article" date="2020" name="mSystems">
        <title>Genome- and Community-Level Interaction Insights into Carbon Utilization and Element Cycling Functions of Hydrothermarchaeota in Hydrothermal Sediment.</title>
        <authorList>
            <person name="Zhou Z."/>
            <person name="Liu Y."/>
            <person name="Xu W."/>
            <person name="Pan J."/>
            <person name="Luo Z.H."/>
            <person name="Li M."/>
        </authorList>
    </citation>
    <scope>NUCLEOTIDE SEQUENCE [LARGE SCALE GENOMIC DNA]</scope>
    <source>
        <strain evidence="20">HyVt-577</strain>
    </source>
</reference>
<evidence type="ECO:0000259" key="17">
    <source>
        <dbReference type="Pfam" id="PF02770"/>
    </source>
</evidence>
<comment type="similarity">
    <text evidence="3 15">Belongs to the acyl-CoA dehydrogenase family.</text>
</comment>
<accession>A0A7V4WW24</accession>
<dbReference type="InterPro" id="IPR009075">
    <property type="entry name" value="AcylCo_DH/oxidase_C"/>
</dbReference>
<evidence type="ECO:0000256" key="7">
    <source>
        <dbReference type="ARBA" id="ARBA00022946"/>
    </source>
</evidence>
<evidence type="ECO:0000256" key="9">
    <source>
        <dbReference type="ARBA" id="ARBA00023002"/>
    </source>
</evidence>
<dbReference type="InterPro" id="IPR036250">
    <property type="entry name" value="AcylCo_DH-like_C"/>
</dbReference>
<dbReference type="GO" id="GO:0016020">
    <property type="term" value="C:membrane"/>
    <property type="evidence" value="ECO:0007669"/>
    <property type="project" value="UniProtKB-SubCell"/>
</dbReference>
<keyword evidence="4" id="KW-0597">Phosphoprotein</keyword>
<evidence type="ECO:0000256" key="15">
    <source>
        <dbReference type="RuleBase" id="RU362125"/>
    </source>
</evidence>
<dbReference type="InterPro" id="IPR049448">
    <property type="entry name" value="ACAD9/ACADV-like_C"/>
</dbReference>
<evidence type="ECO:0000256" key="8">
    <source>
        <dbReference type="ARBA" id="ARBA00022990"/>
    </source>
</evidence>
<dbReference type="Proteomes" id="UP000885779">
    <property type="component" value="Unassembled WGS sequence"/>
</dbReference>
<dbReference type="InterPro" id="IPR037069">
    <property type="entry name" value="AcylCoA_DH/ox_N_sf"/>
</dbReference>
<feature type="domain" description="Acyl-CoA dehydrogenase/oxidase C-terminal" evidence="16">
    <location>
        <begin position="261"/>
        <end position="407"/>
    </location>
</feature>
<evidence type="ECO:0000256" key="4">
    <source>
        <dbReference type="ARBA" id="ARBA00022553"/>
    </source>
</evidence>
<evidence type="ECO:0000313" key="20">
    <source>
        <dbReference type="EMBL" id="HGY56132.1"/>
    </source>
</evidence>
<organism evidence="20">
    <name type="scientific">Caldithrix abyssi</name>
    <dbReference type="NCBI Taxonomy" id="187145"/>
    <lineage>
        <taxon>Bacteria</taxon>
        <taxon>Pseudomonadati</taxon>
        <taxon>Calditrichota</taxon>
        <taxon>Calditrichia</taxon>
        <taxon>Calditrichales</taxon>
        <taxon>Calditrichaceae</taxon>
        <taxon>Caldithrix</taxon>
    </lineage>
</organism>
<dbReference type="Pfam" id="PF02770">
    <property type="entry name" value="Acyl-CoA_dh_M"/>
    <property type="match status" value="1"/>
</dbReference>
<comment type="catalytic activity">
    <reaction evidence="11">
        <text>oxidized [electron-transfer flavoprotein] + hexadecanoyl-CoA + H(+) = (2E)-hexadecenoyl-CoA + reduced [electron-transfer flavoprotein]</text>
        <dbReference type="Rhea" id="RHEA:43448"/>
        <dbReference type="Rhea" id="RHEA-COMP:10685"/>
        <dbReference type="Rhea" id="RHEA-COMP:10686"/>
        <dbReference type="ChEBI" id="CHEBI:15378"/>
        <dbReference type="ChEBI" id="CHEBI:57379"/>
        <dbReference type="ChEBI" id="CHEBI:57692"/>
        <dbReference type="ChEBI" id="CHEBI:58307"/>
        <dbReference type="ChEBI" id="CHEBI:61526"/>
    </reaction>
    <physiologicalReaction direction="left-to-right" evidence="11">
        <dbReference type="Rhea" id="RHEA:43449"/>
    </physiologicalReaction>
</comment>
<gene>
    <name evidence="20" type="ORF">ENK44_10540</name>
</gene>
<dbReference type="GO" id="GO:0050660">
    <property type="term" value="F:flavin adenine dinucleotide binding"/>
    <property type="evidence" value="ECO:0007669"/>
    <property type="project" value="InterPro"/>
</dbReference>
<dbReference type="InterPro" id="IPR013786">
    <property type="entry name" value="AcylCoA_DH/ox_N"/>
</dbReference>
<evidence type="ECO:0000256" key="13">
    <source>
        <dbReference type="ARBA" id="ARBA00049140"/>
    </source>
</evidence>
<evidence type="ECO:0000259" key="16">
    <source>
        <dbReference type="Pfam" id="PF00441"/>
    </source>
</evidence>
<keyword evidence="7" id="KW-0809">Transit peptide</keyword>
<name>A0A7V4WW24_CALAY</name>
<evidence type="ECO:0000256" key="2">
    <source>
        <dbReference type="ARBA" id="ARBA00004170"/>
    </source>
</evidence>
<dbReference type="Gene3D" id="1.20.140.10">
    <property type="entry name" value="Butyryl-CoA Dehydrogenase, subunit A, domain 3"/>
    <property type="match status" value="2"/>
</dbReference>
<comment type="subcellular location">
    <subcellularLocation>
        <location evidence="2">Membrane</location>
        <topology evidence="2">Peripheral membrane protein</topology>
    </subcellularLocation>
</comment>
<evidence type="ECO:0000259" key="19">
    <source>
        <dbReference type="Pfam" id="PF21343"/>
    </source>
</evidence>
<dbReference type="GO" id="GO:0003995">
    <property type="term" value="F:acyl-CoA dehydrogenase activity"/>
    <property type="evidence" value="ECO:0007669"/>
    <property type="project" value="InterPro"/>
</dbReference>
<evidence type="ECO:0000259" key="18">
    <source>
        <dbReference type="Pfam" id="PF02771"/>
    </source>
</evidence>